<evidence type="ECO:0000256" key="15">
    <source>
        <dbReference type="ARBA" id="ARBA00047661"/>
    </source>
</evidence>
<evidence type="ECO:0000256" key="14">
    <source>
        <dbReference type="ARBA" id="ARBA00043162"/>
    </source>
</evidence>
<accession>V4AFN3</accession>
<protein>
    <recommendedName>
        <fullName evidence="10">U8 snoRNA-decapping enzyme</fullName>
        <ecNumber evidence="9">3.6.1.64</ecNumber>
    </recommendedName>
    <alternativeName>
        <fullName evidence="13">IDP phosphatase</fullName>
    </alternativeName>
    <alternativeName>
        <fullName evidence="11">Inosine diphosphate phosphatase</fullName>
    </alternativeName>
    <alternativeName>
        <fullName evidence="12">Nucleoside diphosphate-linked moiety X motif 16</fullName>
    </alternativeName>
    <alternativeName>
        <fullName evidence="14">m7GpppN-mRNA hydrolase</fullName>
    </alternativeName>
</protein>
<keyword evidence="7" id="KW-0539">Nucleus</keyword>
<dbReference type="HOGENOM" id="CLU_110418_0_0_1"/>
<evidence type="ECO:0000259" key="18">
    <source>
        <dbReference type="PROSITE" id="PS51462"/>
    </source>
</evidence>
<keyword evidence="20" id="KW-1185">Reference proteome</keyword>
<dbReference type="AlphaFoldDB" id="V4AFN3"/>
<evidence type="ECO:0000313" key="19">
    <source>
        <dbReference type="EMBL" id="ESO95697.1"/>
    </source>
</evidence>
<reference evidence="19 20" key="1">
    <citation type="journal article" date="2013" name="Nature">
        <title>Insights into bilaterian evolution from three spiralian genomes.</title>
        <authorList>
            <person name="Simakov O."/>
            <person name="Marletaz F."/>
            <person name="Cho S.J."/>
            <person name="Edsinger-Gonzales E."/>
            <person name="Havlak P."/>
            <person name="Hellsten U."/>
            <person name="Kuo D.H."/>
            <person name="Larsson T."/>
            <person name="Lv J."/>
            <person name="Arendt D."/>
            <person name="Savage R."/>
            <person name="Osoegawa K."/>
            <person name="de Jong P."/>
            <person name="Grimwood J."/>
            <person name="Chapman J.A."/>
            <person name="Shapiro H."/>
            <person name="Aerts A."/>
            <person name="Otillar R.P."/>
            <person name="Terry A.Y."/>
            <person name="Boore J.L."/>
            <person name="Grigoriev I.V."/>
            <person name="Lindberg D.R."/>
            <person name="Seaver E.C."/>
            <person name="Weisblat D.A."/>
            <person name="Putnam N.H."/>
            <person name="Rokhsar D.S."/>
        </authorList>
    </citation>
    <scope>NUCLEOTIDE SEQUENCE [LARGE SCALE GENOMIC DNA]</scope>
</reference>
<evidence type="ECO:0000256" key="16">
    <source>
        <dbReference type="ARBA" id="ARBA00047875"/>
    </source>
</evidence>
<dbReference type="InterPro" id="IPR054754">
    <property type="entry name" value="NudT16"/>
</dbReference>
<dbReference type="InterPro" id="IPR000086">
    <property type="entry name" value="NUDIX_hydrolase_dom"/>
</dbReference>
<dbReference type="PROSITE" id="PS51462">
    <property type="entry name" value="NUDIX"/>
    <property type="match status" value="1"/>
</dbReference>
<evidence type="ECO:0000256" key="2">
    <source>
        <dbReference type="ARBA" id="ARBA00004604"/>
    </source>
</evidence>
<dbReference type="GO" id="GO:0005654">
    <property type="term" value="C:nucleoplasm"/>
    <property type="evidence" value="ECO:0007669"/>
    <property type="project" value="UniProtKB-SubCell"/>
</dbReference>
<organism evidence="19 20">
    <name type="scientific">Lottia gigantea</name>
    <name type="common">Giant owl limpet</name>
    <dbReference type="NCBI Taxonomy" id="225164"/>
    <lineage>
        <taxon>Eukaryota</taxon>
        <taxon>Metazoa</taxon>
        <taxon>Spiralia</taxon>
        <taxon>Lophotrochozoa</taxon>
        <taxon>Mollusca</taxon>
        <taxon>Gastropoda</taxon>
        <taxon>Patellogastropoda</taxon>
        <taxon>Lottioidea</taxon>
        <taxon>Lottiidae</taxon>
        <taxon>Lottia</taxon>
    </lineage>
</organism>
<comment type="catalytic activity">
    <reaction evidence="15">
        <text>a 5'-end (N(7)-methyl 5'-triphosphoguanosine)-ribonucleoside in mRNA + H2O = N(7)-methyl-GDP + a 5'-end phospho-ribonucleoside in mRNA + 2 H(+)</text>
        <dbReference type="Rhea" id="RHEA:67484"/>
        <dbReference type="Rhea" id="RHEA-COMP:15692"/>
        <dbReference type="Rhea" id="RHEA-COMP:17167"/>
        <dbReference type="ChEBI" id="CHEBI:15377"/>
        <dbReference type="ChEBI" id="CHEBI:15378"/>
        <dbReference type="ChEBI" id="CHEBI:63714"/>
        <dbReference type="ChEBI" id="CHEBI:138282"/>
        <dbReference type="ChEBI" id="CHEBI:156461"/>
        <dbReference type="EC" id="3.6.1.62"/>
    </reaction>
    <physiologicalReaction direction="left-to-right" evidence="15">
        <dbReference type="Rhea" id="RHEA:67485"/>
    </physiologicalReaction>
</comment>
<dbReference type="RefSeq" id="XP_009053550.1">
    <property type="nucleotide sequence ID" value="XM_009055302.1"/>
</dbReference>
<dbReference type="GeneID" id="20231378"/>
<dbReference type="EC" id="3.6.1.64" evidence="9"/>
<evidence type="ECO:0000256" key="1">
    <source>
        <dbReference type="ARBA" id="ARBA00001941"/>
    </source>
</evidence>
<dbReference type="KEGG" id="lgi:LOTGIDRAFT_116649"/>
<dbReference type="OMA" id="VVLMQMR"/>
<dbReference type="InterPro" id="IPR020084">
    <property type="entry name" value="NUDIX_hydrolase_CS"/>
</dbReference>
<evidence type="ECO:0000256" key="12">
    <source>
        <dbReference type="ARBA" id="ARBA00041656"/>
    </source>
</evidence>
<evidence type="ECO:0000256" key="10">
    <source>
        <dbReference type="ARBA" id="ARBA00039871"/>
    </source>
</evidence>
<dbReference type="PANTHER" id="PTHR31699">
    <property type="entry name" value="NUDIX T16 FAMILY MEMBER"/>
    <property type="match status" value="1"/>
</dbReference>
<dbReference type="GO" id="GO:0016077">
    <property type="term" value="P:sno(s)RNA catabolic process"/>
    <property type="evidence" value="ECO:0007669"/>
    <property type="project" value="TreeGrafter"/>
</dbReference>
<comment type="subcellular location">
    <subcellularLocation>
        <location evidence="2">Nucleus</location>
        <location evidence="2">Nucleolus</location>
    </subcellularLocation>
    <subcellularLocation>
        <location evidence="3">Nucleus</location>
        <location evidence="3">Nucleoplasm</location>
    </subcellularLocation>
</comment>
<evidence type="ECO:0000256" key="4">
    <source>
        <dbReference type="ARBA" id="ARBA00022801"/>
    </source>
</evidence>
<proteinExistence type="inferred from homology"/>
<dbReference type="GO" id="GO:0009117">
    <property type="term" value="P:nucleotide metabolic process"/>
    <property type="evidence" value="ECO:0007669"/>
    <property type="project" value="UniProtKB-KW"/>
</dbReference>
<evidence type="ECO:0000256" key="6">
    <source>
        <dbReference type="ARBA" id="ARBA00023080"/>
    </source>
</evidence>
<feature type="domain" description="Nudix hydrolase" evidence="18">
    <location>
        <begin position="38"/>
        <end position="178"/>
    </location>
</feature>
<evidence type="ECO:0000256" key="9">
    <source>
        <dbReference type="ARBA" id="ARBA00038899"/>
    </source>
</evidence>
<evidence type="ECO:0000256" key="5">
    <source>
        <dbReference type="ARBA" id="ARBA00022884"/>
    </source>
</evidence>
<dbReference type="PROSITE" id="PS00893">
    <property type="entry name" value="NUDIX_BOX"/>
    <property type="match status" value="1"/>
</dbReference>
<sequence length="220" mass="25190">MASTDNCGFSDIESQSSKTLLEYEEILFQESVSEKFKNFTHAAHGMLYALDDRLVFGMFRQRAAILMQLRFDGILGFPGGLVDPGENPMEALNREMEEEINLDLTQHPFTNDNHLVTFLHHKKQLVLHFFTKEVSLDQFKNIELKSLNAKEYGLECFGSIRPPLFTMEDGFKGLPAFLSNQFAGNSREQLLYALKSRNIITSEEIATCVESMKRHVENNR</sequence>
<evidence type="ECO:0000256" key="13">
    <source>
        <dbReference type="ARBA" id="ARBA00042015"/>
    </source>
</evidence>
<name>V4AFN3_LOTGI</name>
<evidence type="ECO:0000313" key="20">
    <source>
        <dbReference type="Proteomes" id="UP000030746"/>
    </source>
</evidence>
<keyword evidence="4" id="KW-0378">Hydrolase</keyword>
<dbReference type="PANTHER" id="PTHR31699:SF1">
    <property type="entry name" value="U8 SNORNA-DECAPPING ENZYME"/>
    <property type="match status" value="1"/>
</dbReference>
<dbReference type="SUPFAM" id="SSF55811">
    <property type="entry name" value="Nudix"/>
    <property type="match status" value="1"/>
</dbReference>
<dbReference type="InterPro" id="IPR015797">
    <property type="entry name" value="NUDIX_hydrolase-like_dom_sf"/>
</dbReference>
<dbReference type="EMBL" id="KB201611">
    <property type="protein sequence ID" value="ESO95697.1"/>
    <property type="molecule type" value="Genomic_DNA"/>
</dbReference>
<comment type="catalytic activity">
    <reaction evidence="16">
        <text>IDP + H2O = IMP + phosphate + H(+)</text>
        <dbReference type="Rhea" id="RHEA:35207"/>
        <dbReference type="ChEBI" id="CHEBI:15377"/>
        <dbReference type="ChEBI" id="CHEBI:15378"/>
        <dbReference type="ChEBI" id="CHEBI:43474"/>
        <dbReference type="ChEBI" id="CHEBI:58053"/>
        <dbReference type="ChEBI" id="CHEBI:58280"/>
        <dbReference type="EC" id="3.6.1.64"/>
    </reaction>
    <physiologicalReaction direction="left-to-right" evidence="16">
        <dbReference type="Rhea" id="RHEA:35208"/>
    </physiologicalReaction>
</comment>
<dbReference type="STRING" id="225164.V4AFN3"/>
<dbReference type="GO" id="GO:0005730">
    <property type="term" value="C:nucleolus"/>
    <property type="evidence" value="ECO:0007669"/>
    <property type="project" value="UniProtKB-SubCell"/>
</dbReference>
<dbReference type="GO" id="GO:0006402">
    <property type="term" value="P:mRNA catabolic process"/>
    <property type="evidence" value="ECO:0007669"/>
    <property type="project" value="TreeGrafter"/>
</dbReference>
<dbReference type="GO" id="GO:0030515">
    <property type="term" value="F:snoRNA binding"/>
    <property type="evidence" value="ECO:0007669"/>
    <property type="project" value="TreeGrafter"/>
</dbReference>
<dbReference type="GO" id="GO:1990174">
    <property type="term" value="F:phosphodiesterase decapping endonuclease activity"/>
    <property type="evidence" value="ECO:0007669"/>
    <property type="project" value="TreeGrafter"/>
</dbReference>
<gene>
    <name evidence="19" type="ORF">LOTGIDRAFT_116649</name>
</gene>
<comment type="similarity">
    <text evidence="8">Belongs to the Nudix hydrolase family. NUDT16 subfamily.</text>
</comment>
<evidence type="ECO:0000256" key="11">
    <source>
        <dbReference type="ARBA" id="ARBA00041450"/>
    </source>
</evidence>
<dbReference type="GO" id="GO:0140933">
    <property type="term" value="F:5'-(N(7)-methylguanosine 5'-triphospho)-[mRNA] hydrolase activity"/>
    <property type="evidence" value="ECO:0007669"/>
    <property type="project" value="UniProtKB-EC"/>
</dbReference>
<evidence type="ECO:0000256" key="7">
    <source>
        <dbReference type="ARBA" id="ARBA00023242"/>
    </source>
</evidence>
<comment type="catalytic activity">
    <reaction evidence="17">
        <text>dIDP + H2O = dIMP + phosphate + H(+)</text>
        <dbReference type="Rhea" id="RHEA:35211"/>
        <dbReference type="ChEBI" id="CHEBI:15377"/>
        <dbReference type="ChEBI" id="CHEBI:15378"/>
        <dbReference type="ChEBI" id="CHEBI:43474"/>
        <dbReference type="ChEBI" id="CHEBI:61194"/>
        <dbReference type="ChEBI" id="CHEBI:62286"/>
        <dbReference type="EC" id="3.6.1.64"/>
    </reaction>
    <physiologicalReaction direction="left-to-right" evidence="17">
        <dbReference type="Rhea" id="RHEA:35212"/>
    </physiologicalReaction>
</comment>
<evidence type="ECO:0000256" key="3">
    <source>
        <dbReference type="ARBA" id="ARBA00004642"/>
    </source>
</evidence>
<dbReference type="OrthoDB" id="5950381at2759"/>
<dbReference type="Gene3D" id="3.90.79.10">
    <property type="entry name" value="Nucleoside Triphosphate Pyrophosphohydrolase"/>
    <property type="match status" value="1"/>
</dbReference>
<dbReference type="CTD" id="20231378"/>
<dbReference type="GO" id="GO:1990003">
    <property type="term" value="F:IDP phosphatase activity"/>
    <property type="evidence" value="ECO:0007669"/>
    <property type="project" value="UniProtKB-EC"/>
</dbReference>
<evidence type="ECO:0000256" key="8">
    <source>
        <dbReference type="ARBA" id="ARBA00038173"/>
    </source>
</evidence>
<comment type="cofactor">
    <cofactor evidence="1">
        <name>Co(2+)</name>
        <dbReference type="ChEBI" id="CHEBI:48828"/>
    </cofactor>
</comment>
<keyword evidence="6" id="KW-0546">Nucleotide metabolism</keyword>
<evidence type="ECO:0000256" key="17">
    <source>
        <dbReference type="ARBA" id="ARBA00048945"/>
    </source>
</evidence>
<keyword evidence="5" id="KW-0694">RNA-binding</keyword>
<dbReference type="Proteomes" id="UP000030746">
    <property type="component" value="Unassembled WGS sequence"/>
</dbReference>
<dbReference type="Pfam" id="PF22327">
    <property type="entry name" value="Nudt16-like"/>
    <property type="match status" value="1"/>
</dbReference>